<dbReference type="KEGG" id="mis:MICPUN_61371"/>
<dbReference type="PANTHER" id="PTHR11188">
    <property type="entry name" value="ARRESTIN DOMAIN CONTAINING PROTEIN"/>
    <property type="match status" value="1"/>
</dbReference>
<dbReference type="SUPFAM" id="SSF81296">
    <property type="entry name" value="E set domains"/>
    <property type="match status" value="1"/>
</dbReference>
<dbReference type="SUPFAM" id="SSF49562">
    <property type="entry name" value="C2 domain (Calcium/lipid-binding domain, CaLB)"/>
    <property type="match status" value="1"/>
</dbReference>
<dbReference type="PANTHER" id="PTHR11188:SF176">
    <property type="entry name" value="ARRESTIN DOMAIN-CONTAINING PROTEIN 1"/>
    <property type="match status" value="1"/>
</dbReference>
<dbReference type="InterPro" id="IPR035892">
    <property type="entry name" value="C2_domain_sf"/>
</dbReference>
<dbReference type="InterPro" id="IPR014752">
    <property type="entry name" value="Arrestin-like_C"/>
</dbReference>
<dbReference type="Proteomes" id="UP000002009">
    <property type="component" value="Chromosome 9"/>
</dbReference>
<name>C1ECC6_MICCC</name>
<proteinExistence type="predicted"/>
<evidence type="ECO:0000313" key="3">
    <source>
        <dbReference type="Proteomes" id="UP000002009"/>
    </source>
</evidence>
<feature type="domain" description="Arrestin-like N-terminal" evidence="1">
    <location>
        <begin position="25"/>
        <end position="98"/>
    </location>
</feature>
<protein>
    <recommendedName>
        <fullName evidence="1">Arrestin-like N-terminal domain-containing protein</fullName>
    </recommendedName>
</protein>
<dbReference type="InterPro" id="IPR011021">
    <property type="entry name" value="Arrestin-like_N"/>
</dbReference>
<dbReference type="eggNOG" id="KOG3780">
    <property type="taxonomic scope" value="Eukaryota"/>
</dbReference>
<dbReference type="GO" id="GO:0005737">
    <property type="term" value="C:cytoplasm"/>
    <property type="evidence" value="ECO:0007669"/>
    <property type="project" value="TreeGrafter"/>
</dbReference>
<organism evidence="2 3">
    <name type="scientific">Micromonas commoda (strain RCC299 / NOUM17 / CCMP2709)</name>
    <name type="common">Picoplanktonic green alga</name>
    <dbReference type="NCBI Taxonomy" id="296587"/>
    <lineage>
        <taxon>Eukaryota</taxon>
        <taxon>Viridiplantae</taxon>
        <taxon>Chlorophyta</taxon>
        <taxon>Mamiellophyceae</taxon>
        <taxon>Mamiellales</taxon>
        <taxon>Mamiellaceae</taxon>
        <taxon>Micromonas</taxon>
    </lineage>
</organism>
<evidence type="ECO:0000313" key="2">
    <source>
        <dbReference type="EMBL" id="ACO65560.1"/>
    </source>
</evidence>
<dbReference type="InterPro" id="IPR050357">
    <property type="entry name" value="Arrestin_domain-protein"/>
</dbReference>
<dbReference type="STRING" id="296587.C1ECC6"/>
<dbReference type="GeneID" id="8246486"/>
<keyword evidence="3" id="KW-1185">Reference proteome</keyword>
<dbReference type="OrthoDB" id="197157at2759"/>
<dbReference type="GO" id="GO:0015031">
    <property type="term" value="P:protein transport"/>
    <property type="evidence" value="ECO:0007669"/>
    <property type="project" value="TreeGrafter"/>
</dbReference>
<accession>C1ECC6</accession>
<dbReference type="RefSeq" id="XP_002504302.1">
    <property type="nucleotide sequence ID" value="XM_002504256.1"/>
</dbReference>
<sequence>MSGGRAKMKKVNWGQPITDYRIVIPRDYYFAGETVQGTLELKTHGPISCRGVRVKLEGVGMCHWHYYEGAGEHRRRVDVHGEKKYNGCQKTAWGSTYNTGRIDNAGDDAVWGHPTTPDEGHVDMPLQTAHGSKVVLRVMDYDWGTKDDELGECLLDVDELLAMNGADVTVPLWRHAGKGVFSSGAYGPAEGNASNGVKPRSVVVLSCELSELEGGFGFQQGARRVVFKVKSAHNLRDADSMMGFRGYNDVYCQLYEVSGTDLAPGLPLPGPPDASAVQLPPTRASIPFSFKLPRNLPSSMEPLDVFAAPVDRASVRYCIYSHIDIAWRMDPSCRRIISVINGPSSTIPKLLAPLHAVPQEKEVHPVNCESLCFCCSKDCVGQWCGENKSVSLGKVFLDCHMDRRGYAPGETMFLSGIARNETDRPVTVYVSLVRTIVYTAKEGLTHKTRTARGEIPLASFEVPAHSTWQLEDGQLICPAIASDYFGGYGYDEEFASRNAQYGARYAERLVDPVKWSTRLMVLMDVPDTPFNLKQFMDVLITGLPGNPIVWEEYQQKRKGAALSMPALPGAQEMTPRRSGDDIGVSVLGTAECPTWTPGAEDEQVRGDTLCIARTDEIAAADPQEDIKCDPAELTYSPAVAVYKPDAPRKCKSPYKPDNPEVDCTMNPPGSMMICPYTGMPFVVPPPPPPQAQVISTVAAPSMSMV</sequence>
<evidence type="ECO:0000259" key="1">
    <source>
        <dbReference type="Pfam" id="PF00339"/>
    </source>
</evidence>
<reference evidence="2 3" key="1">
    <citation type="journal article" date="2009" name="Science">
        <title>Green evolution and dynamic adaptations revealed by genomes of the marine picoeukaryotes Micromonas.</title>
        <authorList>
            <person name="Worden A.Z."/>
            <person name="Lee J.H."/>
            <person name="Mock T."/>
            <person name="Rouze P."/>
            <person name="Simmons M.P."/>
            <person name="Aerts A.L."/>
            <person name="Allen A.E."/>
            <person name="Cuvelier M.L."/>
            <person name="Derelle E."/>
            <person name="Everett M.V."/>
            <person name="Foulon E."/>
            <person name="Grimwood J."/>
            <person name="Gundlach H."/>
            <person name="Henrissat B."/>
            <person name="Napoli C."/>
            <person name="McDonald S.M."/>
            <person name="Parker M.S."/>
            <person name="Rombauts S."/>
            <person name="Salamov A."/>
            <person name="Von Dassow P."/>
            <person name="Badger J.H."/>
            <person name="Coutinho P.M."/>
            <person name="Demir E."/>
            <person name="Dubchak I."/>
            <person name="Gentemann C."/>
            <person name="Eikrem W."/>
            <person name="Gready J.E."/>
            <person name="John U."/>
            <person name="Lanier W."/>
            <person name="Lindquist E.A."/>
            <person name="Lucas S."/>
            <person name="Mayer K.F."/>
            <person name="Moreau H."/>
            <person name="Not F."/>
            <person name="Otillar R."/>
            <person name="Panaud O."/>
            <person name="Pangilinan J."/>
            <person name="Paulsen I."/>
            <person name="Piegu B."/>
            <person name="Poliakov A."/>
            <person name="Robbens S."/>
            <person name="Schmutz J."/>
            <person name="Toulza E."/>
            <person name="Wyss T."/>
            <person name="Zelensky A."/>
            <person name="Zhou K."/>
            <person name="Armbrust E.V."/>
            <person name="Bhattacharya D."/>
            <person name="Goodenough U.W."/>
            <person name="Van de Peer Y."/>
            <person name="Grigoriev I.V."/>
        </authorList>
    </citation>
    <scope>NUCLEOTIDE SEQUENCE [LARGE SCALE GENOMIC DNA]</scope>
    <source>
        <strain evidence="3">RCC299 / NOUM17</strain>
    </source>
</reference>
<dbReference type="InterPro" id="IPR014756">
    <property type="entry name" value="Ig_E-set"/>
</dbReference>
<dbReference type="Gene3D" id="2.60.40.640">
    <property type="match status" value="3"/>
</dbReference>
<gene>
    <name evidence="2" type="ORF">MICPUN_61371</name>
</gene>
<dbReference type="EMBL" id="CP001329">
    <property type="protein sequence ID" value="ACO65560.1"/>
    <property type="molecule type" value="Genomic_DNA"/>
</dbReference>
<dbReference type="InParanoid" id="C1ECC6"/>
<dbReference type="AlphaFoldDB" id="C1ECC6"/>
<feature type="domain" description="Arrestin-like N-terminal" evidence="1">
    <location>
        <begin position="279"/>
        <end position="341"/>
    </location>
</feature>
<dbReference type="Pfam" id="PF00339">
    <property type="entry name" value="Arrestin_N"/>
    <property type="match status" value="2"/>
</dbReference>